<dbReference type="SMART" id="SM00860">
    <property type="entry name" value="SMI1_KNR4"/>
    <property type="match status" value="1"/>
</dbReference>
<name>A0AAT9H7W2_9FLAO</name>
<evidence type="ECO:0000313" key="2">
    <source>
        <dbReference type="EMBL" id="BFM45634.1"/>
    </source>
</evidence>
<accession>A0AAT9H7W2</accession>
<dbReference type="InterPro" id="IPR037883">
    <property type="entry name" value="Knr4/Smi1-like_sf"/>
</dbReference>
<dbReference type="Pfam" id="PF09346">
    <property type="entry name" value="SMI1_KNR4"/>
    <property type="match status" value="1"/>
</dbReference>
<dbReference type="RefSeq" id="WP_369616617.1">
    <property type="nucleotide sequence ID" value="NZ_AP031573.1"/>
</dbReference>
<dbReference type="AlphaFoldDB" id="A0AAT9H7W2"/>
<reference evidence="2" key="1">
    <citation type="submission" date="2024-05" db="EMBL/GenBank/DDBJ databases">
        <title>Whole-Genome Sequence of CFS9, a Potential Fish Probiotic Isolated from the Body Surface of Silurus asotus.</title>
        <authorList>
            <person name="Kojima M."/>
            <person name="Tobioka K."/>
            <person name="Yokota K."/>
            <person name="Nakatani H."/>
            <person name="Hori K."/>
            <person name="Tamaru Y."/>
            <person name="Okazaki F."/>
        </authorList>
    </citation>
    <scope>NUCLEOTIDE SEQUENCE</scope>
    <source>
        <strain evidence="2">CFS9</strain>
    </source>
</reference>
<feature type="domain" description="Knr4/Smi1-like" evidence="1">
    <location>
        <begin position="23"/>
        <end position="140"/>
    </location>
</feature>
<organism evidence="2">
    <name type="scientific">Flavobacterium sp. CFS9</name>
    <dbReference type="NCBI Taxonomy" id="3143118"/>
    <lineage>
        <taxon>Bacteria</taxon>
        <taxon>Pseudomonadati</taxon>
        <taxon>Bacteroidota</taxon>
        <taxon>Flavobacteriia</taxon>
        <taxon>Flavobacteriales</taxon>
        <taxon>Flavobacteriaceae</taxon>
        <taxon>Flavobacterium</taxon>
    </lineage>
</organism>
<proteinExistence type="predicted"/>
<protein>
    <recommendedName>
        <fullName evidence="1">Knr4/Smi1-like domain-containing protein</fullName>
    </recommendedName>
</protein>
<dbReference type="Gene3D" id="3.40.1580.10">
    <property type="entry name" value="SMI1/KNR4-like"/>
    <property type="match status" value="1"/>
</dbReference>
<dbReference type="InterPro" id="IPR018958">
    <property type="entry name" value="Knr4/Smi1-like_dom"/>
</dbReference>
<dbReference type="EMBL" id="AP031573">
    <property type="protein sequence ID" value="BFM45634.1"/>
    <property type="molecule type" value="Genomic_DNA"/>
</dbReference>
<evidence type="ECO:0000259" key="1">
    <source>
        <dbReference type="SMART" id="SM00860"/>
    </source>
</evidence>
<sequence>MKQELIDKIRLILSDNDLFAGESVDEEIIKSAENELNVKFDKDYVQFLSLFGGSYTGVPVYGFNNCEMLSEETVVDLTKDFRSNYLVDNRCELIQSSYVISVSGNGDPVFISPDDKVWIYYHDDDETEELNKSFEDLIEQNLMD</sequence>
<dbReference type="SUPFAM" id="SSF160631">
    <property type="entry name" value="SMI1/KNR4-like"/>
    <property type="match status" value="1"/>
</dbReference>
<gene>
    <name evidence="2" type="ORF">CFS9_42750</name>
</gene>